<feature type="domain" description="Nudix hydrolase" evidence="9">
    <location>
        <begin position="146"/>
        <end position="317"/>
    </location>
</feature>
<dbReference type="AlphaFoldDB" id="M7AKW0"/>
<dbReference type="Gene3D" id="1.10.10.970">
    <property type="entry name" value="RNA 2'-phosphotransferase, Tpt1/KptA family, N-terminal domain"/>
    <property type="match status" value="1"/>
</dbReference>
<organism evidence="10 11">
    <name type="scientific">Chelonia mydas</name>
    <name type="common">Green sea-turtle</name>
    <name type="synonym">Chelonia agassizi</name>
    <dbReference type="NCBI Taxonomy" id="8469"/>
    <lineage>
        <taxon>Eukaryota</taxon>
        <taxon>Metazoa</taxon>
        <taxon>Chordata</taxon>
        <taxon>Craniata</taxon>
        <taxon>Vertebrata</taxon>
        <taxon>Euteleostomi</taxon>
        <taxon>Archelosauria</taxon>
        <taxon>Testudinata</taxon>
        <taxon>Testudines</taxon>
        <taxon>Cryptodira</taxon>
        <taxon>Durocryptodira</taxon>
        <taxon>Americhelydia</taxon>
        <taxon>Chelonioidea</taxon>
        <taxon>Cheloniidae</taxon>
        <taxon>Chelonia</taxon>
    </lineage>
</organism>
<protein>
    <recommendedName>
        <fullName evidence="3">2'-phosphotransferase</fullName>
        <ecNumber evidence="3">2.7.1.160</ecNumber>
    </recommendedName>
</protein>
<gene>
    <name evidence="10" type="ORF">UY3_17082</name>
</gene>
<evidence type="ECO:0000256" key="2">
    <source>
        <dbReference type="ARBA" id="ARBA00003343"/>
    </source>
</evidence>
<dbReference type="FunFam" id="3.90.79.10:FF:000087">
    <property type="entry name" value="Nudix (nucleoside diphosphate linked moiety X)-type motif 22"/>
    <property type="match status" value="1"/>
</dbReference>
<dbReference type="STRING" id="8469.M7AKW0"/>
<evidence type="ECO:0000256" key="8">
    <source>
        <dbReference type="SAM" id="MobiDB-lite"/>
    </source>
</evidence>
<proteinExistence type="predicted"/>
<dbReference type="EC" id="2.7.1.160" evidence="3"/>
<keyword evidence="11" id="KW-1185">Reference proteome</keyword>
<dbReference type="eggNOG" id="ENOG502QRSW">
    <property type="taxonomic scope" value="Eukaryota"/>
</dbReference>
<evidence type="ECO:0000256" key="6">
    <source>
        <dbReference type="ARBA" id="ARBA00022842"/>
    </source>
</evidence>
<evidence type="ECO:0000259" key="9">
    <source>
        <dbReference type="PROSITE" id="PS51462"/>
    </source>
</evidence>
<comment type="function">
    <text evidence="2">Catalyzes the last step of tRNA splicing, the transfer of the splice junction 2'-phosphate from ligated tRNA to NAD to produce ADP-ribose 1''-2'' cyclic phosphate.</text>
</comment>
<evidence type="ECO:0000256" key="7">
    <source>
        <dbReference type="ARBA" id="ARBA00047949"/>
    </source>
</evidence>
<keyword evidence="5" id="KW-0378">Hydrolase</keyword>
<comment type="catalytic activity">
    <reaction evidence="7">
        <text>2'-phospho-[ligated tRNA] + NAD(+) = mature tRNA + ADP-alpha-D-ribose 1'',2''-cyclic phosphate + nicotinamide</text>
        <dbReference type="Rhea" id="RHEA:23324"/>
        <dbReference type="Rhea" id="RHEA-COMP:11106"/>
        <dbReference type="Rhea" id="RHEA-COMP:11107"/>
        <dbReference type="ChEBI" id="CHEBI:17154"/>
        <dbReference type="ChEBI" id="CHEBI:57540"/>
        <dbReference type="ChEBI" id="CHEBI:76596"/>
        <dbReference type="ChEBI" id="CHEBI:82883"/>
        <dbReference type="ChEBI" id="CHEBI:85027"/>
        <dbReference type="EC" id="2.7.1.160"/>
    </reaction>
</comment>
<dbReference type="InterPro" id="IPR000086">
    <property type="entry name" value="NUDIX_hydrolase_dom"/>
</dbReference>
<dbReference type="InterPro" id="IPR002745">
    <property type="entry name" value="Ptrans_KptA/Tpt1"/>
</dbReference>
<dbReference type="Proteomes" id="UP000031443">
    <property type="component" value="Unassembled WGS sequence"/>
</dbReference>
<dbReference type="GO" id="GO:0052751">
    <property type="term" value="F:GDP-mannose hydrolase activity"/>
    <property type="evidence" value="ECO:0007669"/>
    <property type="project" value="TreeGrafter"/>
</dbReference>
<dbReference type="SUPFAM" id="SSF56399">
    <property type="entry name" value="ADP-ribosylation"/>
    <property type="match status" value="1"/>
</dbReference>
<dbReference type="Gene3D" id="3.90.79.10">
    <property type="entry name" value="Nucleoside Triphosphate Pyrophosphohydrolase"/>
    <property type="match status" value="1"/>
</dbReference>
<dbReference type="InterPro" id="IPR042081">
    <property type="entry name" value="RNA_2'-PTrans_C"/>
</dbReference>
<dbReference type="PANTHER" id="PTHR31835:SF1">
    <property type="entry name" value="URIDINE DIPHOSPHATE GLUCOSE PYROPHOSPHATASE NUDT22"/>
    <property type="match status" value="1"/>
</dbReference>
<evidence type="ECO:0000313" key="10">
    <source>
        <dbReference type="EMBL" id="EMP25776.1"/>
    </source>
</evidence>
<dbReference type="Pfam" id="PF01885">
    <property type="entry name" value="PTS_2-RNA"/>
    <property type="match status" value="1"/>
</dbReference>
<keyword evidence="6" id="KW-0460">Magnesium</keyword>
<comment type="cofactor">
    <cofactor evidence="1">
        <name>Mg(2+)</name>
        <dbReference type="ChEBI" id="CHEBI:18420"/>
    </cofactor>
</comment>
<name>M7AKW0_CHEMY</name>
<dbReference type="PROSITE" id="PS51462">
    <property type="entry name" value="NUDIX"/>
    <property type="match status" value="1"/>
</dbReference>
<accession>M7AKW0</accession>
<keyword evidence="4" id="KW-0479">Metal-binding</keyword>
<dbReference type="InterPro" id="IPR055295">
    <property type="entry name" value="NUDT22/NUDT9-like"/>
</dbReference>
<reference evidence="11" key="1">
    <citation type="journal article" date="2013" name="Nat. Genet.">
        <title>The draft genomes of soft-shell turtle and green sea turtle yield insights into the development and evolution of the turtle-specific body plan.</title>
        <authorList>
            <person name="Wang Z."/>
            <person name="Pascual-Anaya J."/>
            <person name="Zadissa A."/>
            <person name="Li W."/>
            <person name="Niimura Y."/>
            <person name="Huang Z."/>
            <person name="Li C."/>
            <person name="White S."/>
            <person name="Xiong Z."/>
            <person name="Fang D."/>
            <person name="Wang B."/>
            <person name="Ming Y."/>
            <person name="Chen Y."/>
            <person name="Zheng Y."/>
            <person name="Kuraku S."/>
            <person name="Pignatelli M."/>
            <person name="Herrero J."/>
            <person name="Beal K."/>
            <person name="Nozawa M."/>
            <person name="Li Q."/>
            <person name="Wang J."/>
            <person name="Zhang H."/>
            <person name="Yu L."/>
            <person name="Shigenobu S."/>
            <person name="Wang J."/>
            <person name="Liu J."/>
            <person name="Flicek P."/>
            <person name="Searle S."/>
            <person name="Wang J."/>
            <person name="Kuratani S."/>
            <person name="Yin Y."/>
            <person name="Aken B."/>
            <person name="Zhang G."/>
            <person name="Irie N."/>
        </authorList>
    </citation>
    <scope>NUCLEOTIDE SEQUENCE [LARGE SCALE GENOMIC DNA]</scope>
</reference>
<evidence type="ECO:0000256" key="4">
    <source>
        <dbReference type="ARBA" id="ARBA00022723"/>
    </source>
</evidence>
<evidence type="ECO:0000256" key="5">
    <source>
        <dbReference type="ARBA" id="ARBA00022801"/>
    </source>
</evidence>
<dbReference type="PANTHER" id="PTHR31835">
    <property type="entry name" value="URIDINE DIPHOSPHATE GLUCOSE PYROPHOSPHATASE"/>
    <property type="match status" value="1"/>
</dbReference>
<dbReference type="GO" id="GO:0000215">
    <property type="term" value="F:tRNA 2'-phosphotransferase activity"/>
    <property type="evidence" value="ECO:0007669"/>
    <property type="project" value="UniProtKB-EC"/>
</dbReference>
<evidence type="ECO:0000256" key="1">
    <source>
        <dbReference type="ARBA" id="ARBA00001946"/>
    </source>
</evidence>
<dbReference type="EMBL" id="KB586437">
    <property type="protein sequence ID" value="EMP25776.1"/>
    <property type="molecule type" value="Genomic_DNA"/>
</dbReference>
<dbReference type="GO" id="GO:0046872">
    <property type="term" value="F:metal ion binding"/>
    <property type="evidence" value="ECO:0007669"/>
    <property type="project" value="UniProtKB-KW"/>
</dbReference>
<feature type="region of interest" description="Disordered" evidence="8">
    <location>
        <begin position="1"/>
        <end position="31"/>
    </location>
</feature>
<dbReference type="InterPro" id="IPR015797">
    <property type="entry name" value="NUDIX_hydrolase-like_dom_sf"/>
</dbReference>
<evidence type="ECO:0000256" key="3">
    <source>
        <dbReference type="ARBA" id="ARBA00012007"/>
    </source>
</evidence>
<sequence>MVPMGPSLWGSGSQISRCPEPGVQGRGAQGSTMDPEISIMLQCPSPKGLAETEVQAELSPAYDRRQLPGGQAWIDAVWEARASHSPWLFNGSKFRLHSAQLDGGSLTFRLGLTCYKDFLGTNRAGMARHLQQQGQQDFGDSQAYLAEPLGVGAMVHTADDCFVFLRRSLRVGEAPGLVDIPGGHPEPQAVVGDIPEESIRLEDLPRQMVVKEIFTSILREIRDEVNLPLPTLSQPVLLGIARNQTSAGRASAEFYVRCSLTSEQVKQRYEIGGPEAQESTGIIFIKREDVLTLEQIGEMWRELCPSAKGAVRLYTLNPDVRLSKALSCVLRHGAAQLGLEMGAGLCLVRWDVGRGQVPARFGGVSVADVQHVVETNEKRRFALRPHPSDGRLQIRANQGHSLQVSELELIPLLEPTALPQTIAHGTYLRHWPAICRGGLSRMGRNHIHLAPGLPGDGHVLSGMRQDCDVAIVIDGPQALADGIQFYRSANGVILTPGDAEGLLPPRYFQRVLQLRPDRRLLPLE</sequence>
<dbReference type="InterPro" id="IPR042080">
    <property type="entry name" value="RNA_2'-PTrans_N"/>
</dbReference>
<dbReference type="Gene3D" id="3.20.170.30">
    <property type="match status" value="1"/>
</dbReference>
<dbReference type="SUPFAM" id="SSF55811">
    <property type="entry name" value="Nudix"/>
    <property type="match status" value="1"/>
</dbReference>
<evidence type="ECO:0000313" key="11">
    <source>
        <dbReference type="Proteomes" id="UP000031443"/>
    </source>
</evidence>